<dbReference type="Gene3D" id="3.90.980.10">
    <property type="entry name" value="DNA primase, catalytic core, N-terminal domain"/>
    <property type="match status" value="1"/>
</dbReference>
<accession>A0A972GQE5</accession>
<dbReference type="InterPro" id="IPR037068">
    <property type="entry name" value="DNA_primase_core_N_sf"/>
</dbReference>
<organism evidence="1 2">
    <name type="scientific">Paenibacillus foliorum</name>
    <dbReference type="NCBI Taxonomy" id="2654974"/>
    <lineage>
        <taxon>Bacteria</taxon>
        <taxon>Bacillati</taxon>
        <taxon>Bacillota</taxon>
        <taxon>Bacilli</taxon>
        <taxon>Bacillales</taxon>
        <taxon>Paenibacillaceae</taxon>
        <taxon>Paenibacillus</taxon>
    </lineage>
</organism>
<evidence type="ECO:0000313" key="2">
    <source>
        <dbReference type="Proteomes" id="UP000641588"/>
    </source>
</evidence>
<gene>
    <name evidence="1" type="ORF">GC093_01540</name>
</gene>
<dbReference type="Proteomes" id="UP000641588">
    <property type="component" value="Unassembled WGS sequence"/>
</dbReference>
<dbReference type="SUPFAM" id="SSF56731">
    <property type="entry name" value="DNA primase core"/>
    <property type="match status" value="1"/>
</dbReference>
<name>A0A972GQE5_9BACL</name>
<reference evidence="1" key="1">
    <citation type="submission" date="2019-10" db="EMBL/GenBank/DDBJ databases">
        <title>Description of Paenibacillus glebae sp. nov.</title>
        <authorList>
            <person name="Carlier A."/>
            <person name="Qi S."/>
        </authorList>
    </citation>
    <scope>NUCLEOTIDE SEQUENCE</scope>
    <source>
        <strain evidence="1">LMG 31456</strain>
    </source>
</reference>
<sequence>MKELLHGVYTDLFKLLPLSQLHYDLLKARGLKENEIKEHGYGSLPISDRHKISKILFDRYGEAALSSIPGVYSKEGKYGDYFTIFGGTGFMIPIMNINRQIIGIQVRLDQPSSKTKYIWLSTDSKKNGTNSGSPVHIGWGQILLQLSIHFWDRVIPYIH</sequence>
<dbReference type="EMBL" id="WHOD01000005">
    <property type="protein sequence ID" value="NOU91922.1"/>
    <property type="molecule type" value="Genomic_DNA"/>
</dbReference>
<proteinExistence type="predicted"/>
<keyword evidence="2" id="KW-1185">Reference proteome</keyword>
<protein>
    <submittedName>
        <fullName evidence="1">Uncharacterized protein</fullName>
    </submittedName>
</protein>
<dbReference type="AlphaFoldDB" id="A0A972GQE5"/>
<evidence type="ECO:0000313" key="1">
    <source>
        <dbReference type="EMBL" id="NOU91922.1"/>
    </source>
</evidence>
<comment type="caution">
    <text evidence="1">The sequence shown here is derived from an EMBL/GenBank/DDBJ whole genome shotgun (WGS) entry which is preliminary data.</text>
</comment>